<gene>
    <name evidence="1" type="ORF">F0M16_22855</name>
</gene>
<dbReference type="RefSeq" id="WP_095477265.1">
    <property type="nucleotide sequence ID" value="NZ_NMSW01000040.1"/>
</dbReference>
<name>A0A5Q6PCW0_VIBCL</name>
<evidence type="ECO:0000313" key="2">
    <source>
        <dbReference type="Proteomes" id="UP000323225"/>
    </source>
</evidence>
<reference evidence="1 2" key="1">
    <citation type="submission" date="2019-09" db="EMBL/GenBank/DDBJ databases">
        <authorList>
            <person name="Kritzky A."/>
            <person name="Schelkanova E.Y."/>
            <person name="Alkhova Z.V."/>
            <person name="Smirnova N.I."/>
        </authorList>
    </citation>
    <scope>NUCLEOTIDE SEQUENCE [LARGE SCALE GENOMIC DNA]</scope>
    <source>
        <strain evidence="1 2">M1526</strain>
    </source>
</reference>
<sequence>MLLSNINNSQIENLKLIIKENDNKLVIVSPYLADDMKLFLDNFDFSLVKTIELITTFKPRDIEQISKPYKLKDFFEYFYDKYPNVTSKVHVCNNLHGKLYFSISKNKELIITSSNFTVSGMFNNEEWGVRINDDSIVEQALDEVYGVIEYPDVTYFQVKRACQFAEVYSKKNPQWDNKPEVMYDILDSVYSDTDKDNKNPKYFLKPIGHKEAPVTLDEKRDFSKLHQNLHFSKKMPKSVRKGDVIITTAVGAGSLLSYFKVTSSIQMVTQEQIKNEPWAARWPWFLEGKNNSTEFGSKWWQYNLRRQDLLAEFREKYPSEPVTYAGGFTLGTINMGNDKVRLSEKFAKFLISKIEECSVPVA</sequence>
<evidence type="ECO:0008006" key="3">
    <source>
        <dbReference type="Google" id="ProtNLM"/>
    </source>
</evidence>
<dbReference type="EMBL" id="VUAA01000073">
    <property type="protein sequence ID" value="KAA1252459.1"/>
    <property type="molecule type" value="Genomic_DNA"/>
</dbReference>
<comment type="caution">
    <text evidence="1">The sequence shown here is derived from an EMBL/GenBank/DDBJ whole genome shotgun (WGS) entry which is preliminary data.</text>
</comment>
<proteinExistence type="predicted"/>
<organism evidence="1 2">
    <name type="scientific">Vibrio cholerae</name>
    <dbReference type="NCBI Taxonomy" id="666"/>
    <lineage>
        <taxon>Bacteria</taxon>
        <taxon>Pseudomonadati</taxon>
        <taxon>Pseudomonadota</taxon>
        <taxon>Gammaproteobacteria</taxon>
        <taxon>Vibrionales</taxon>
        <taxon>Vibrionaceae</taxon>
        <taxon>Vibrio</taxon>
    </lineage>
</organism>
<dbReference type="Gene3D" id="3.30.870.10">
    <property type="entry name" value="Endonuclease Chain A"/>
    <property type="match status" value="1"/>
</dbReference>
<dbReference type="AlphaFoldDB" id="A0A5Q6PCW0"/>
<protein>
    <recommendedName>
        <fullName evidence="3">Phospholipase D-like domain-containing protein</fullName>
    </recommendedName>
</protein>
<dbReference type="Proteomes" id="UP000323225">
    <property type="component" value="Unassembled WGS sequence"/>
</dbReference>
<evidence type="ECO:0000313" key="1">
    <source>
        <dbReference type="EMBL" id="KAA1252459.1"/>
    </source>
</evidence>
<accession>A0A5Q6PCW0</accession>